<comment type="similarity">
    <text evidence="1 2">Belongs to the phospholipid scramblase family.</text>
</comment>
<dbReference type="PANTHER" id="PTHR23248">
    <property type="entry name" value="PHOSPHOLIPID SCRAMBLASE-RELATED"/>
    <property type="match status" value="1"/>
</dbReference>
<dbReference type="STRING" id="7102.A0A2A4J9L6"/>
<comment type="caution">
    <text evidence="3">The sequence shown here is derived from an EMBL/GenBank/DDBJ whole genome shotgun (WGS) entry which is preliminary data.</text>
</comment>
<dbReference type="GO" id="GO:0005886">
    <property type="term" value="C:plasma membrane"/>
    <property type="evidence" value="ECO:0007669"/>
    <property type="project" value="TreeGrafter"/>
</dbReference>
<keyword evidence="2" id="KW-0564">Palmitate</keyword>
<accession>A0A2A4J9L6</accession>
<dbReference type="GO" id="GO:0017128">
    <property type="term" value="F:phospholipid scramblase activity"/>
    <property type="evidence" value="ECO:0007669"/>
    <property type="project" value="InterPro"/>
</dbReference>
<dbReference type="EMBL" id="NWSH01002372">
    <property type="protein sequence ID" value="PCG68446.1"/>
    <property type="molecule type" value="Genomic_DNA"/>
</dbReference>
<name>A0A2A4J9L6_HELVI</name>
<proteinExistence type="inferred from homology"/>
<dbReference type="AlphaFoldDB" id="A0A2A4J9L6"/>
<evidence type="ECO:0000256" key="2">
    <source>
        <dbReference type="RuleBase" id="RU363116"/>
    </source>
</evidence>
<organism evidence="3">
    <name type="scientific">Heliothis virescens</name>
    <name type="common">Tobacco budworm moth</name>
    <dbReference type="NCBI Taxonomy" id="7102"/>
    <lineage>
        <taxon>Eukaryota</taxon>
        <taxon>Metazoa</taxon>
        <taxon>Ecdysozoa</taxon>
        <taxon>Arthropoda</taxon>
        <taxon>Hexapoda</taxon>
        <taxon>Insecta</taxon>
        <taxon>Pterygota</taxon>
        <taxon>Neoptera</taxon>
        <taxon>Endopterygota</taxon>
        <taxon>Lepidoptera</taxon>
        <taxon>Glossata</taxon>
        <taxon>Ditrysia</taxon>
        <taxon>Noctuoidea</taxon>
        <taxon>Noctuidae</taxon>
        <taxon>Heliothinae</taxon>
        <taxon>Heliothis</taxon>
    </lineage>
</organism>
<evidence type="ECO:0000313" key="3">
    <source>
        <dbReference type="EMBL" id="PCG68446.1"/>
    </source>
</evidence>
<dbReference type="Pfam" id="PF03803">
    <property type="entry name" value="Scramblase"/>
    <property type="match status" value="1"/>
</dbReference>
<evidence type="ECO:0000256" key="1">
    <source>
        <dbReference type="ARBA" id="ARBA00005350"/>
    </source>
</evidence>
<dbReference type="InterPro" id="IPR005552">
    <property type="entry name" value="Scramblase"/>
</dbReference>
<gene>
    <name evidence="3" type="ORF">B5V51_5240</name>
</gene>
<keyword evidence="2" id="KW-0449">Lipoprotein</keyword>
<keyword evidence="2" id="KW-0106">Calcium</keyword>
<comment type="function">
    <text evidence="2">May mediate accelerated ATP-independent bidirectional transbilayer migration of phospholipids upon binding calcium ions that results in a loss of phospholipid asymmetry in the plasma membrane.</text>
</comment>
<sequence>MATSQQMTAAQNTGPASPLVPSVQRLIGLDTVNVHHTRSRCSGNEYTVQADGEVLFTLKEDGHALTFLSKAKTRRIRMDGVDNLGRKVLVLRQPTELFADDDLMLYMDRKLVSVIHREFTFVKALLLMQDANGSPVLRAKSDVTRCDFQLQTLDKREIGKIYKKCSGFLEDIFSNHEYVISFPMDLDVRFKMAAIATCILIEYRYHSG</sequence>
<comment type="cofactor">
    <cofactor evidence="2">
        <name>Ca(2+)</name>
        <dbReference type="ChEBI" id="CHEBI:29108"/>
    </cofactor>
</comment>
<dbReference type="PANTHER" id="PTHR23248:SF9">
    <property type="entry name" value="PHOSPHOLIPID SCRAMBLASE"/>
    <property type="match status" value="1"/>
</dbReference>
<protein>
    <recommendedName>
        <fullName evidence="2">Phospholipid scramblase</fullName>
    </recommendedName>
</protein>
<reference evidence="3" key="1">
    <citation type="submission" date="2017-09" db="EMBL/GenBank/DDBJ databases">
        <title>Contemporary evolution of a Lepidopteran species, Heliothis virescens, in response to modern agricultural practices.</title>
        <authorList>
            <person name="Fritz M.L."/>
            <person name="Deyonke A.M."/>
            <person name="Papanicolaou A."/>
            <person name="Micinski S."/>
            <person name="Westbrook J."/>
            <person name="Gould F."/>
        </authorList>
    </citation>
    <scope>NUCLEOTIDE SEQUENCE [LARGE SCALE GENOMIC DNA]</scope>
    <source>
        <strain evidence="3">HvINT-</strain>
        <tissue evidence="3">Whole body</tissue>
    </source>
</reference>